<dbReference type="Pfam" id="PF13091">
    <property type="entry name" value="PLDc_2"/>
    <property type="match status" value="1"/>
</dbReference>
<dbReference type="GO" id="GO:0006793">
    <property type="term" value="P:phosphorus metabolic process"/>
    <property type="evidence" value="ECO:0007669"/>
    <property type="project" value="UniProtKB-ARBA"/>
</dbReference>
<dbReference type="CDD" id="cd09176">
    <property type="entry name" value="PLDc_unchar6"/>
    <property type="match status" value="1"/>
</dbReference>
<dbReference type="EMBL" id="JACHDO010000001">
    <property type="protein sequence ID" value="MBB5494852.1"/>
    <property type="molecule type" value="Genomic_DNA"/>
</dbReference>
<evidence type="ECO:0000313" key="2">
    <source>
        <dbReference type="EMBL" id="MBB5494852.1"/>
    </source>
</evidence>
<dbReference type="PROSITE" id="PS50035">
    <property type="entry name" value="PLD"/>
    <property type="match status" value="1"/>
</dbReference>
<feature type="domain" description="PLD phosphodiesterase" evidence="1">
    <location>
        <begin position="81"/>
        <end position="107"/>
    </location>
</feature>
<gene>
    <name evidence="2" type="ORF">HNR07_005989</name>
</gene>
<protein>
    <recommendedName>
        <fullName evidence="1">PLD phosphodiesterase domain-containing protein</fullName>
    </recommendedName>
</protein>
<dbReference type="InterPro" id="IPR025202">
    <property type="entry name" value="PLD-like_dom"/>
</dbReference>
<dbReference type="Proteomes" id="UP000579647">
    <property type="component" value="Unassembled WGS sequence"/>
</dbReference>
<name>A0A840WF43_9ACTN</name>
<dbReference type="GO" id="GO:0003824">
    <property type="term" value="F:catalytic activity"/>
    <property type="evidence" value="ECO:0007669"/>
    <property type="project" value="InterPro"/>
</dbReference>
<evidence type="ECO:0000313" key="3">
    <source>
        <dbReference type="Proteomes" id="UP000579647"/>
    </source>
</evidence>
<reference evidence="2 3" key="1">
    <citation type="submission" date="2020-08" db="EMBL/GenBank/DDBJ databases">
        <title>Sequencing the genomes of 1000 actinobacteria strains.</title>
        <authorList>
            <person name="Klenk H.-P."/>
        </authorList>
    </citation>
    <scope>NUCLEOTIDE SEQUENCE [LARGE SCALE GENOMIC DNA]</scope>
    <source>
        <strain evidence="2 3">DSM 44598</strain>
    </source>
</reference>
<comment type="caution">
    <text evidence="2">The sequence shown here is derived from an EMBL/GenBank/DDBJ whole genome shotgun (WGS) entry which is preliminary data.</text>
</comment>
<keyword evidence="3" id="KW-1185">Reference proteome</keyword>
<proteinExistence type="predicted"/>
<evidence type="ECO:0000259" key="1">
    <source>
        <dbReference type="PROSITE" id="PS50035"/>
    </source>
</evidence>
<dbReference type="InterPro" id="IPR001736">
    <property type="entry name" value="PLipase_D/transphosphatidylase"/>
</dbReference>
<accession>A0A840WF43</accession>
<organism evidence="2 3">
    <name type="scientific">Nocardiopsis metallicus</name>
    <dbReference type="NCBI Taxonomy" id="179819"/>
    <lineage>
        <taxon>Bacteria</taxon>
        <taxon>Bacillati</taxon>
        <taxon>Actinomycetota</taxon>
        <taxon>Actinomycetes</taxon>
        <taxon>Streptosporangiales</taxon>
        <taxon>Nocardiopsidaceae</taxon>
        <taxon>Nocardiopsis</taxon>
    </lineage>
</organism>
<dbReference type="AlphaFoldDB" id="A0A840WF43"/>
<dbReference type="SUPFAM" id="SSF56024">
    <property type="entry name" value="Phospholipase D/nuclease"/>
    <property type="match status" value="1"/>
</dbReference>
<sequence>MPRDHIWQQISSLLGSAENSITLIAPFIKKDTFKEILEIVPAGVEDIRCVTRWSVPEIAAGVSDPEIIDLMEFDKRIKIYLCHSLHAKLYIADGRCLIGSANLTGKATGRVSASNIEVLIESETSHQEIQRLLATVEAHSIVATSDLAQQLREQADLLREDDDAPMLVVPEQQEPSRRWMPETRRPERLYQVYNGKYGSVGSDVLAAVLRDLAELDIAPGLSLEPFKEAVRGRLLLIPELADLRDTGRLNMKDARDELIARSGCTSEQAQRSVETLAEWLWHFDEVHLVPVGAWEIRQGREIT</sequence>
<dbReference type="RefSeq" id="WP_184368955.1">
    <property type="nucleotide sequence ID" value="NZ_BAAAKM010000104.1"/>
</dbReference>
<dbReference type="InterPro" id="IPR059166">
    <property type="entry name" value="PLD-like_cat"/>
</dbReference>
<dbReference type="Gene3D" id="3.30.870.10">
    <property type="entry name" value="Endonuclease Chain A"/>
    <property type="match status" value="1"/>
</dbReference>